<organism evidence="5 6">
    <name type="scientific">Zwartia hollandica</name>
    <dbReference type="NCBI Taxonomy" id="324606"/>
    <lineage>
        <taxon>Bacteria</taxon>
        <taxon>Pseudomonadati</taxon>
        <taxon>Pseudomonadota</taxon>
        <taxon>Betaproteobacteria</taxon>
        <taxon>Burkholderiales</taxon>
        <taxon>Alcaligenaceae</taxon>
        <taxon>Zwartia</taxon>
    </lineage>
</organism>
<dbReference type="Pfam" id="PF03328">
    <property type="entry name" value="HpcH_HpaI"/>
    <property type="match status" value="1"/>
</dbReference>
<evidence type="ECO:0000313" key="5">
    <source>
        <dbReference type="EMBL" id="MBZ1349584.1"/>
    </source>
</evidence>
<evidence type="ECO:0000256" key="3">
    <source>
        <dbReference type="ARBA" id="ARBA00045074"/>
    </source>
</evidence>
<proteinExistence type="predicted"/>
<dbReference type="SUPFAM" id="SSF51621">
    <property type="entry name" value="Phosphoenolpyruvate/pyruvate domain"/>
    <property type="match status" value="1"/>
</dbReference>
<dbReference type="GO" id="GO:0046872">
    <property type="term" value="F:metal ion binding"/>
    <property type="evidence" value="ECO:0007669"/>
    <property type="project" value="UniProtKB-KW"/>
</dbReference>
<sequence>MLKPNTLKIALHNKQIQLGLWCALSNSYSTEIVAGSGYDWLTLDMEHSPNDLNSVLTQLQMLGAYPLEPAVRLVKFDKDLVKQYLDMGVRTLILPNVESADQAKEIVQATRYPHQGIRGVAGQHRANRWGRIADYAQTASEQICVLVQIESADGVKFFDSIIAVDGVDGAFIGPNDMAASMGFLGQQHHPDVQRAIQTLPGIAAKHGKSIGILAANEADVQRYLEWGYKMVGLGSDQGLLAKASDTILGNCRQFVKSLK</sequence>
<dbReference type="AlphaFoldDB" id="A0A953N7J8"/>
<keyword evidence="2 5" id="KW-0456">Lyase</keyword>
<dbReference type="GO" id="GO:0005737">
    <property type="term" value="C:cytoplasm"/>
    <property type="evidence" value="ECO:0007669"/>
    <property type="project" value="TreeGrafter"/>
</dbReference>
<evidence type="ECO:0000259" key="4">
    <source>
        <dbReference type="Pfam" id="PF03328"/>
    </source>
</evidence>
<comment type="catalytic activity">
    <reaction evidence="3">
        <text>D-glyceraldehyde + pyruvate = 2-dehydro-3-deoxy-L-galactonate</text>
        <dbReference type="Rhea" id="RHEA:80055"/>
        <dbReference type="ChEBI" id="CHEBI:15361"/>
        <dbReference type="ChEBI" id="CHEBI:17378"/>
        <dbReference type="ChEBI" id="CHEBI:75545"/>
    </reaction>
</comment>
<evidence type="ECO:0000256" key="2">
    <source>
        <dbReference type="ARBA" id="ARBA00023239"/>
    </source>
</evidence>
<evidence type="ECO:0000313" key="6">
    <source>
        <dbReference type="Proteomes" id="UP000739565"/>
    </source>
</evidence>
<name>A0A953N7J8_9BURK</name>
<dbReference type="Proteomes" id="UP000739565">
    <property type="component" value="Unassembled WGS sequence"/>
</dbReference>
<dbReference type="InterPro" id="IPR050251">
    <property type="entry name" value="HpcH-HpaI_aldolase"/>
</dbReference>
<keyword evidence="1" id="KW-0479">Metal-binding</keyword>
<dbReference type="InterPro" id="IPR005000">
    <property type="entry name" value="Aldolase/citrate-lyase_domain"/>
</dbReference>
<dbReference type="InterPro" id="IPR040442">
    <property type="entry name" value="Pyrv_kinase-like_dom_sf"/>
</dbReference>
<dbReference type="Gene3D" id="3.20.20.60">
    <property type="entry name" value="Phosphoenolpyruvate-binding domains"/>
    <property type="match status" value="1"/>
</dbReference>
<dbReference type="GO" id="GO:0016832">
    <property type="term" value="F:aldehyde-lyase activity"/>
    <property type="evidence" value="ECO:0007669"/>
    <property type="project" value="UniProtKB-ARBA"/>
</dbReference>
<reference evidence="5" key="1">
    <citation type="submission" date="2021-07" db="EMBL/GenBank/DDBJ databases">
        <title>New genus and species of the family Alcaligenaceae.</title>
        <authorList>
            <person name="Hahn M.W."/>
        </authorList>
    </citation>
    <scope>NUCLEOTIDE SEQUENCE</scope>
    <source>
        <strain evidence="5">LF4-65</strain>
    </source>
</reference>
<gene>
    <name evidence="5" type="ORF">KZZ10_02905</name>
</gene>
<accession>A0A953N7J8</accession>
<dbReference type="PANTHER" id="PTHR30502:SF4">
    <property type="entry name" value="5-KETO-4-DEOXY-D-GLUCARATE ALDOLASE"/>
    <property type="match status" value="1"/>
</dbReference>
<feature type="domain" description="HpcH/HpaI aldolase/citrate lyase" evidence="4">
    <location>
        <begin position="17"/>
        <end position="242"/>
    </location>
</feature>
<dbReference type="InterPro" id="IPR015813">
    <property type="entry name" value="Pyrv/PenolPyrv_kinase-like_dom"/>
</dbReference>
<evidence type="ECO:0000256" key="1">
    <source>
        <dbReference type="ARBA" id="ARBA00022723"/>
    </source>
</evidence>
<dbReference type="EMBL" id="JAHXRI010000004">
    <property type="protein sequence ID" value="MBZ1349584.1"/>
    <property type="molecule type" value="Genomic_DNA"/>
</dbReference>
<comment type="caution">
    <text evidence="5">The sequence shown here is derived from an EMBL/GenBank/DDBJ whole genome shotgun (WGS) entry which is preliminary data.</text>
</comment>
<protein>
    <submittedName>
        <fullName evidence="5">HpcH/HpaI aldolase/citrate lyase family protein</fullName>
    </submittedName>
</protein>
<keyword evidence="6" id="KW-1185">Reference proteome</keyword>
<dbReference type="PANTHER" id="PTHR30502">
    <property type="entry name" value="2-KETO-3-DEOXY-L-RHAMNONATE ALDOLASE"/>
    <property type="match status" value="1"/>
</dbReference>
<dbReference type="FunFam" id="3.20.20.60:FF:000004">
    <property type="entry name" value="5-keto-4-deoxy-D-glucarate aldolase"/>
    <property type="match status" value="1"/>
</dbReference>
<dbReference type="RefSeq" id="WP_259660002.1">
    <property type="nucleotide sequence ID" value="NZ_JAHXRI010000004.1"/>
</dbReference>